<accession>A0A834GZD8</accession>
<dbReference type="Proteomes" id="UP000626092">
    <property type="component" value="Unassembled WGS sequence"/>
</dbReference>
<organism evidence="2 3">
    <name type="scientific">Rhododendron simsii</name>
    <name type="common">Sims's rhododendron</name>
    <dbReference type="NCBI Taxonomy" id="118357"/>
    <lineage>
        <taxon>Eukaryota</taxon>
        <taxon>Viridiplantae</taxon>
        <taxon>Streptophyta</taxon>
        <taxon>Embryophyta</taxon>
        <taxon>Tracheophyta</taxon>
        <taxon>Spermatophyta</taxon>
        <taxon>Magnoliopsida</taxon>
        <taxon>eudicotyledons</taxon>
        <taxon>Gunneridae</taxon>
        <taxon>Pentapetalae</taxon>
        <taxon>asterids</taxon>
        <taxon>Ericales</taxon>
        <taxon>Ericaceae</taxon>
        <taxon>Ericoideae</taxon>
        <taxon>Rhodoreae</taxon>
        <taxon>Rhododendron</taxon>
    </lineage>
</organism>
<dbReference type="PANTHER" id="PTHR37984">
    <property type="entry name" value="PROTEIN CBG26694"/>
    <property type="match status" value="1"/>
</dbReference>
<dbReference type="InterPro" id="IPR050951">
    <property type="entry name" value="Retrovirus_Pol_polyprotein"/>
</dbReference>
<dbReference type="Pfam" id="PF00665">
    <property type="entry name" value="rve"/>
    <property type="match status" value="1"/>
</dbReference>
<protein>
    <recommendedName>
        <fullName evidence="1">Integrase catalytic domain-containing protein</fullName>
    </recommendedName>
</protein>
<gene>
    <name evidence="2" type="ORF">RHSIM_Rhsim05G0166300</name>
</gene>
<dbReference type="OrthoDB" id="1934939at2759"/>
<name>A0A834GZD8_RHOSS</name>
<dbReference type="InterPro" id="IPR001584">
    <property type="entry name" value="Integrase_cat-core"/>
</dbReference>
<comment type="caution">
    <text evidence="2">The sequence shown here is derived from an EMBL/GenBank/DDBJ whole genome shotgun (WGS) entry which is preliminary data.</text>
</comment>
<dbReference type="PANTHER" id="PTHR37984:SF5">
    <property type="entry name" value="PROTEIN NYNRIN-LIKE"/>
    <property type="match status" value="1"/>
</dbReference>
<evidence type="ECO:0000313" key="3">
    <source>
        <dbReference type="Proteomes" id="UP000626092"/>
    </source>
</evidence>
<dbReference type="PROSITE" id="PS50994">
    <property type="entry name" value="INTEGRASE"/>
    <property type="match status" value="1"/>
</dbReference>
<dbReference type="EMBL" id="WJXA01000005">
    <property type="protein sequence ID" value="KAF7144104.1"/>
    <property type="molecule type" value="Genomic_DNA"/>
</dbReference>
<dbReference type="InterPro" id="IPR012337">
    <property type="entry name" value="RNaseH-like_sf"/>
</dbReference>
<sequence length="320" mass="36347">MEEDAKNHVKRCKACQVHGNMIHAPAVDLRAIGTPWLFHTWGMDLNGPINPPSRGNIWILTATELYTKWVEAVPLKRETGAAVSNFIREHIICRFGIPKVILFDNGTPFVNCQVGQLLFSYDVTHHKSTAYYPKGNGQAEATNKTLLKILSRTLEDHQKNWAHALPMALWAYRTSKRRHTQMTPFSLVYGAEAVLPIEIAIPSARVALRSKVLHDVRPSELEALDERRNRTQANLHVYQRRIARAYDALVRPRQFMEGDLVLKAAPHVMKGKSASKFAEKWEGPFVVKEANENGYYRLSEPDSNVLIAPINAKWLKAYHP</sequence>
<dbReference type="AlphaFoldDB" id="A0A834GZD8"/>
<dbReference type="Gene3D" id="3.30.420.10">
    <property type="entry name" value="Ribonuclease H-like superfamily/Ribonuclease H"/>
    <property type="match status" value="1"/>
</dbReference>
<dbReference type="InterPro" id="IPR036397">
    <property type="entry name" value="RNaseH_sf"/>
</dbReference>
<dbReference type="GO" id="GO:0003676">
    <property type="term" value="F:nucleic acid binding"/>
    <property type="evidence" value="ECO:0007669"/>
    <property type="project" value="InterPro"/>
</dbReference>
<proteinExistence type="predicted"/>
<evidence type="ECO:0000259" key="1">
    <source>
        <dbReference type="PROSITE" id="PS50994"/>
    </source>
</evidence>
<reference evidence="2" key="1">
    <citation type="submission" date="2019-11" db="EMBL/GenBank/DDBJ databases">
        <authorList>
            <person name="Liu Y."/>
            <person name="Hou J."/>
            <person name="Li T.-Q."/>
            <person name="Guan C.-H."/>
            <person name="Wu X."/>
            <person name="Wu H.-Z."/>
            <person name="Ling F."/>
            <person name="Zhang R."/>
            <person name="Shi X.-G."/>
            <person name="Ren J.-P."/>
            <person name="Chen E.-F."/>
            <person name="Sun J.-M."/>
        </authorList>
    </citation>
    <scope>NUCLEOTIDE SEQUENCE</scope>
    <source>
        <strain evidence="2">Adult_tree_wgs_1</strain>
        <tissue evidence="2">Leaves</tissue>
    </source>
</reference>
<keyword evidence="3" id="KW-1185">Reference proteome</keyword>
<feature type="domain" description="Integrase catalytic" evidence="1">
    <location>
        <begin position="31"/>
        <end position="192"/>
    </location>
</feature>
<evidence type="ECO:0000313" key="2">
    <source>
        <dbReference type="EMBL" id="KAF7144104.1"/>
    </source>
</evidence>
<dbReference type="SUPFAM" id="SSF53098">
    <property type="entry name" value="Ribonuclease H-like"/>
    <property type="match status" value="1"/>
</dbReference>
<dbReference type="GO" id="GO:0015074">
    <property type="term" value="P:DNA integration"/>
    <property type="evidence" value="ECO:0007669"/>
    <property type="project" value="InterPro"/>
</dbReference>